<keyword evidence="1" id="KW-0479">Metal-binding</keyword>
<comment type="catalytic activity">
    <reaction evidence="5">
        <text>Thiol-dependent hydrolysis of ester, thioester, amide, peptide and isopeptide bonds formed by the C-terminal Gly of ubiquitin (a 76-residue protein attached to proteins as an intracellular targeting signal).</text>
        <dbReference type="EC" id="3.4.19.12"/>
    </reaction>
</comment>
<evidence type="ECO:0000256" key="1">
    <source>
        <dbReference type="ARBA" id="ARBA00022723"/>
    </source>
</evidence>
<dbReference type="SUPFAM" id="SSF54001">
    <property type="entry name" value="Cysteine proteinases"/>
    <property type="match status" value="1"/>
</dbReference>
<comment type="similarity">
    <text evidence="5">Belongs to the peptidase C19 family.</text>
</comment>
<keyword evidence="5" id="KW-0788">Thiol protease</keyword>
<keyword evidence="2 4" id="KW-0863">Zinc-finger</keyword>
<feature type="domain" description="UBP-type" evidence="8">
    <location>
        <begin position="82"/>
        <end position="185"/>
    </location>
</feature>
<dbReference type="GO" id="GO:0008270">
    <property type="term" value="F:zinc ion binding"/>
    <property type="evidence" value="ECO:0007669"/>
    <property type="project" value="UniProtKB-KW"/>
</dbReference>
<dbReference type="Gene3D" id="3.30.40.10">
    <property type="entry name" value="Zinc/RING finger domain, C3HC4 (zinc finger)"/>
    <property type="match status" value="1"/>
</dbReference>
<sequence>MPTDLRTGYRAAVRWALGHRVRHTALALLKQVGRQRDAGKRGGQRGANAHAIDDDDDDDDGWAHDHVAVELVSPTGSGSAATRARRGRRVAQAIQQEAAIVAQLPAPRCQTCRRLSGPVHLCLVCPTAQCHHGHMQQHQAQTGHGFTMDIRFLTVYCIQCASFVYDFDLEHIQHTELVRHNMFVSRVRDPQAPYSRRALGGWDADAAELEYIRMRTAPLSCPRPRGMMNLGNTCFMNVIVQTILHNPLLQAYFLGDKHSRKTCHTEDCLACALDVIFAQAFTGETTPYSPTSLLYTHWKNAQELAGYAQHDAHEFFISLLNNMHRSCAPTDSCDARQCTCVIHNTFAGLLQSEVTCNMCGNTSVALDPVLDFSLDVKLTKKAKRTTKKTQHQAATLVECLDRFTLPERLNAGSYRCTGCNQPADEAVKQLSVKHVPPIVCFQLKAYQGGMGGSSKVNVHVRLSTELDMTPYMTQSVRQRTRHPPPQRDLASGATAPVPGQGAATVPRYRYRLFAVINHVGKLDTGHYTNFCRGANGQWFRFDDHHVTPSSEQEVLASDVYMCFYAQENLAYHLGRSG</sequence>
<dbReference type="PROSITE" id="PS00972">
    <property type="entry name" value="USP_1"/>
    <property type="match status" value="1"/>
</dbReference>
<evidence type="ECO:0000256" key="3">
    <source>
        <dbReference type="ARBA" id="ARBA00022833"/>
    </source>
</evidence>
<dbReference type="PANTHER" id="PTHR24006:SF937">
    <property type="entry name" value="UBIQUITIN CARBOXYL-TERMINAL HYDROLASE"/>
    <property type="match status" value="1"/>
</dbReference>
<proteinExistence type="inferred from homology"/>
<keyword evidence="5" id="KW-0833">Ubl conjugation pathway</keyword>
<dbReference type="InterPro" id="IPR001607">
    <property type="entry name" value="Znf_UBP"/>
</dbReference>
<evidence type="ECO:0000313" key="10">
    <source>
        <dbReference type="Proteomes" id="UP000274922"/>
    </source>
</evidence>
<gene>
    <name evidence="9" type="ORF">CXG81DRAFT_10673</name>
</gene>
<evidence type="ECO:0000256" key="6">
    <source>
        <dbReference type="SAM" id="MobiDB-lite"/>
    </source>
</evidence>
<dbReference type="GO" id="GO:0006508">
    <property type="term" value="P:proteolysis"/>
    <property type="evidence" value="ECO:0007669"/>
    <property type="project" value="UniProtKB-KW"/>
</dbReference>
<dbReference type="EMBL" id="ML014141">
    <property type="protein sequence ID" value="RKP02541.1"/>
    <property type="molecule type" value="Genomic_DNA"/>
</dbReference>
<dbReference type="PROSITE" id="PS50271">
    <property type="entry name" value="ZF_UBP"/>
    <property type="match status" value="1"/>
</dbReference>
<evidence type="ECO:0000256" key="2">
    <source>
        <dbReference type="ARBA" id="ARBA00022771"/>
    </source>
</evidence>
<dbReference type="InterPro" id="IPR018200">
    <property type="entry name" value="USP_CS"/>
</dbReference>
<evidence type="ECO:0000259" key="7">
    <source>
        <dbReference type="PROSITE" id="PS50235"/>
    </source>
</evidence>
<dbReference type="InterPro" id="IPR038765">
    <property type="entry name" value="Papain-like_cys_pep_sf"/>
</dbReference>
<evidence type="ECO:0000256" key="4">
    <source>
        <dbReference type="PROSITE-ProRule" id="PRU00502"/>
    </source>
</evidence>
<keyword evidence="5" id="KW-0378">Hydrolase</keyword>
<evidence type="ECO:0000259" key="8">
    <source>
        <dbReference type="PROSITE" id="PS50271"/>
    </source>
</evidence>
<dbReference type="AlphaFoldDB" id="A0A4P9XBQ2"/>
<dbReference type="STRING" id="1555241.A0A4P9XBQ2"/>
<feature type="region of interest" description="Disordered" evidence="6">
    <location>
        <begin position="33"/>
        <end position="59"/>
    </location>
</feature>
<evidence type="ECO:0000256" key="5">
    <source>
        <dbReference type="RuleBase" id="RU366025"/>
    </source>
</evidence>
<dbReference type="InterPro" id="IPR028889">
    <property type="entry name" value="USP"/>
</dbReference>
<dbReference type="Pfam" id="PF00443">
    <property type="entry name" value="UCH"/>
    <property type="match status" value="1"/>
</dbReference>
<dbReference type="InterPro" id="IPR001394">
    <property type="entry name" value="Peptidase_C19_UCH"/>
</dbReference>
<dbReference type="EC" id="3.4.19.12" evidence="5"/>
<dbReference type="GO" id="GO:0004843">
    <property type="term" value="F:cysteine-type deubiquitinase activity"/>
    <property type="evidence" value="ECO:0007669"/>
    <property type="project" value="UniProtKB-UniRule"/>
</dbReference>
<reference evidence="10" key="1">
    <citation type="journal article" date="2018" name="Nat. Microbiol.">
        <title>Leveraging single-cell genomics to expand the fungal tree of life.</title>
        <authorList>
            <person name="Ahrendt S.R."/>
            <person name="Quandt C.A."/>
            <person name="Ciobanu D."/>
            <person name="Clum A."/>
            <person name="Salamov A."/>
            <person name="Andreopoulos B."/>
            <person name="Cheng J.F."/>
            <person name="Woyke T."/>
            <person name="Pelin A."/>
            <person name="Henrissat B."/>
            <person name="Reynolds N.K."/>
            <person name="Benny G.L."/>
            <person name="Smith M.E."/>
            <person name="James T.Y."/>
            <person name="Grigoriev I.V."/>
        </authorList>
    </citation>
    <scope>NUCLEOTIDE SEQUENCE [LARGE SCALE GENOMIC DNA]</scope>
    <source>
        <strain evidence="10">ATCC 52028</strain>
    </source>
</reference>
<dbReference type="Gene3D" id="3.90.70.10">
    <property type="entry name" value="Cysteine proteinases"/>
    <property type="match status" value="1"/>
</dbReference>
<protein>
    <recommendedName>
        <fullName evidence="5">Ubiquitin carboxyl-terminal hydrolase</fullName>
        <ecNumber evidence="5">3.4.19.12</ecNumber>
    </recommendedName>
</protein>
<accession>A0A4P9XBQ2</accession>
<keyword evidence="10" id="KW-1185">Reference proteome</keyword>
<dbReference type="GO" id="GO:0016579">
    <property type="term" value="P:protein deubiquitination"/>
    <property type="evidence" value="ECO:0007669"/>
    <property type="project" value="InterPro"/>
</dbReference>
<keyword evidence="5" id="KW-0645">Protease</keyword>
<feature type="domain" description="USP" evidence="7">
    <location>
        <begin position="225"/>
        <end position="567"/>
    </location>
</feature>
<name>A0A4P9XBQ2_9FUNG</name>
<dbReference type="PROSITE" id="PS00973">
    <property type="entry name" value="USP_2"/>
    <property type="match status" value="1"/>
</dbReference>
<dbReference type="InterPro" id="IPR013083">
    <property type="entry name" value="Znf_RING/FYVE/PHD"/>
</dbReference>
<organism evidence="9 10">
    <name type="scientific">Caulochytrium protostelioides</name>
    <dbReference type="NCBI Taxonomy" id="1555241"/>
    <lineage>
        <taxon>Eukaryota</taxon>
        <taxon>Fungi</taxon>
        <taxon>Fungi incertae sedis</taxon>
        <taxon>Chytridiomycota</taxon>
        <taxon>Chytridiomycota incertae sedis</taxon>
        <taxon>Chytridiomycetes</taxon>
        <taxon>Caulochytriales</taxon>
        <taxon>Caulochytriaceae</taxon>
        <taxon>Caulochytrium</taxon>
    </lineage>
</organism>
<dbReference type="PANTHER" id="PTHR24006">
    <property type="entry name" value="UBIQUITIN CARBOXYL-TERMINAL HYDROLASE"/>
    <property type="match status" value="1"/>
</dbReference>
<evidence type="ECO:0000313" key="9">
    <source>
        <dbReference type="EMBL" id="RKP02541.1"/>
    </source>
</evidence>
<feature type="region of interest" description="Disordered" evidence="6">
    <location>
        <begin position="475"/>
        <end position="500"/>
    </location>
</feature>
<dbReference type="Proteomes" id="UP000274922">
    <property type="component" value="Unassembled WGS sequence"/>
</dbReference>
<dbReference type="GO" id="GO:0005829">
    <property type="term" value="C:cytosol"/>
    <property type="evidence" value="ECO:0007669"/>
    <property type="project" value="TreeGrafter"/>
</dbReference>
<dbReference type="GO" id="GO:0005634">
    <property type="term" value="C:nucleus"/>
    <property type="evidence" value="ECO:0007669"/>
    <property type="project" value="TreeGrafter"/>
</dbReference>
<dbReference type="SUPFAM" id="SSF57850">
    <property type="entry name" value="RING/U-box"/>
    <property type="match status" value="1"/>
</dbReference>
<dbReference type="InterPro" id="IPR050164">
    <property type="entry name" value="Peptidase_C19"/>
</dbReference>
<keyword evidence="3" id="KW-0862">Zinc</keyword>
<dbReference type="Pfam" id="PF02148">
    <property type="entry name" value="zf-UBP"/>
    <property type="match status" value="1"/>
</dbReference>
<dbReference type="OrthoDB" id="289038at2759"/>
<dbReference type="PROSITE" id="PS50235">
    <property type="entry name" value="USP_3"/>
    <property type="match status" value="1"/>
</dbReference>